<dbReference type="AlphaFoldDB" id="A0A918EEL5"/>
<evidence type="ECO:0000259" key="2">
    <source>
        <dbReference type="PROSITE" id="PS50943"/>
    </source>
</evidence>
<reference evidence="3" key="1">
    <citation type="journal article" date="2014" name="Int. J. Syst. Evol. Microbiol.">
        <title>Complete genome sequence of Corynebacterium casei LMG S-19264T (=DSM 44701T), isolated from a smear-ripened cheese.</title>
        <authorList>
            <consortium name="US DOE Joint Genome Institute (JGI-PGF)"/>
            <person name="Walter F."/>
            <person name="Albersmeier A."/>
            <person name="Kalinowski J."/>
            <person name="Ruckert C."/>
        </authorList>
    </citation>
    <scope>NUCLEOTIDE SEQUENCE</scope>
    <source>
        <strain evidence="3">JCM 3313</strain>
    </source>
</reference>
<sequence>MLKADETMPAFGQALLGHRRAAGLSQADLARATGMSVRALRELERGRAKSAQQRSVALLAEALALSGGERELFLALAEQGRRRRNRPVDPAVLHSLPLVTDLVGRERELRELNELSARSSTGVVVVTGPPGVGKTALAVAAAHQLVRNFPDGCLAIDLNGVGDRPVAPREALRRLLVALEVPGDRVPEGEDERAELFGVLLRERRVLVLLDNALDEAQVRPLLGAGPGGMTLVTCRRALSGLTAAHRMTLVPLTPASAVEVLASALGEDVRRTAPEAALELVSCCGNLPLAVRIAGNRLATRPHCSLAHFAEQLRDEEVRLNSLSAGDRQVRSAFEVSYRRLSPSARRVFRRLAAIPGDGFDAELAAAATGVPPSQVGAPLDELVEVSLLYRVPEGRFRFHELIRLYAAEVLVDVEPVRTREELRDALLAQFGQRDRDESGAAPDTGAGTIGDDRGRALPHVGRGMELTRLCRGGANPVAGVPEARTRAVLSPARSADTRRPGGAGGVAGLLSC</sequence>
<dbReference type="Proteomes" id="UP000639606">
    <property type="component" value="Unassembled WGS sequence"/>
</dbReference>
<name>A0A918EEL5_9PSEU</name>
<feature type="compositionally biased region" description="Gly residues" evidence="1">
    <location>
        <begin position="503"/>
        <end position="514"/>
    </location>
</feature>
<dbReference type="SUPFAM" id="SSF47413">
    <property type="entry name" value="lambda repressor-like DNA-binding domains"/>
    <property type="match status" value="1"/>
</dbReference>
<reference evidence="3" key="2">
    <citation type="submission" date="2020-09" db="EMBL/GenBank/DDBJ databases">
        <authorList>
            <person name="Sun Q."/>
            <person name="Ohkuma M."/>
        </authorList>
    </citation>
    <scope>NUCLEOTIDE SEQUENCE</scope>
    <source>
        <strain evidence="3">JCM 3313</strain>
    </source>
</reference>
<evidence type="ECO:0000256" key="1">
    <source>
        <dbReference type="SAM" id="MobiDB-lite"/>
    </source>
</evidence>
<organism evidence="3 4">
    <name type="scientific">Saccharothrix coeruleofusca</name>
    <dbReference type="NCBI Taxonomy" id="33919"/>
    <lineage>
        <taxon>Bacteria</taxon>
        <taxon>Bacillati</taxon>
        <taxon>Actinomycetota</taxon>
        <taxon>Actinomycetes</taxon>
        <taxon>Pseudonocardiales</taxon>
        <taxon>Pseudonocardiaceae</taxon>
        <taxon>Saccharothrix</taxon>
    </lineage>
</organism>
<dbReference type="Gene3D" id="1.10.260.40">
    <property type="entry name" value="lambda repressor-like DNA-binding domains"/>
    <property type="match status" value="1"/>
</dbReference>
<dbReference type="SMART" id="SM00382">
    <property type="entry name" value="AAA"/>
    <property type="match status" value="1"/>
</dbReference>
<gene>
    <name evidence="3" type="ORF">GCM10010185_44020</name>
</gene>
<dbReference type="PRINTS" id="PR00364">
    <property type="entry name" value="DISEASERSIST"/>
</dbReference>
<dbReference type="InterPro" id="IPR010982">
    <property type="entry name" value="Lambda_DNA-bd_dom_sf"/>
</dbReference>
<dbReference type="Pfam" id="PF13560">
    <property type="entry name" value="HTH_31"/>
    <property type="match status" value="1"/>
</dbReference>
<keyword evidence="4" id="KW-1185">Reference proteome</keyword>
<dbReference type="PANTHER" id="PTHR47691:SF3">
    <property type="entry name" value="HTH-TYPE TRANSCRIPTIONAL REGULATOR RV0890C-RELATED"/>
    <property type="match status" value="1"/>
</dbReference>
<evidence type="ECO:0000313" key="4">
    <source>
        <dbReference type="Proteomes" id="UP000639606"/>
    </source>
</evidence>
<dbReference type="PANTHER" id="PTHR47691">
    <property type="entry name" value="REGULATOR-RELATED"/>
    <property type="match status" value="1"/>
</dbReference>
<feature type="region of interest" description="Disordered" evidence="1">
    <location>
        <begin position="492"/>
        <end position="514"/>
    </location>
</feature>
<dbReference type="Gene3D" id="1.10.8.430">
    <property type="entry name" value="Helical domain of apoptotic protease-activating factors"/>
    <property type="match status" value="1"/>
</dbReference>
<dbReference type="InterPro" id="IPR027417">
    <property type="entry name" value="P-loop_NTPase"/>
</dbReference>
<dbReference type="InterPro" id="IPR001387">
    <property type="entry name" value="Cro/C1-type_HTH"/>
</dbReference>
<protein>
    <recommendedName>
        <fullName evidence="2">HTH cro/C1-type domain-containing protein</fullName>
    </recommendedName>
</protein>
<feature type="region of interest" description="Disordered" evidence="1">
    <location>
        <begin position="435"/>
        <end position="459"/>
    </location>
</feature>
<dbReference type="InterPro" id="IPR003593">
    <property type="entry name" value="AAA+_ATPase"/>
</dbReference>
<accession>A0A918EEL5</accession>
<evidence type="ECO:0000313" key="3">
    <source>
        <dbReference type="EMBL" id="GGP66492.1"/>
    </source>
</evidence>
<dbReference type="GO" id="GO:0043531">
    <property type="term" value="F:ADP binding"/>
    <property type="evidence" value="ECO:0007669"/>
    <property type="project" value="InterPro"/>
</dbReference>
<dbReference type="Gene3D" id="3.40.50.300">
    <property type="entry name" value="P-loop containing nucleotide triphosphate hydrolases"/>
    <property type="match status" value="1"/>
</dbReference>
<comment type="caution">
    <text evidence="3">The sequence shown here is derived from an EMBL/GenBank/DDBJ whole genome shotgun (WGS) entry which is preliminary data.</text>
</comment>
<proteinExistence type="predicted"/>
<dbReference type="SMART" id="SM00530">
    <property type="entry name" value="HTH_XRE"/>
    <property type="match status" value="1"/>
</dbReference>
<dbReference type="InterPro" id="IPR041664">
    <property type="entry name" value="AAA_16"/>
</dbReference>
<dbReference type="Pfam" id="PF13191">
    <property type="entry name" value="AAA_16"/>
    <property type="match status" value="1"/>
</dbReference>
<dbReference type="InterPro" id="IPR042197">
    <property type="entry name" value="Apaf_helical"/>
</dbReference>
<dbReference type="SUPFAM" id="SSF52540">
    <property type="entry name" value="P-loop containing nucleoside triphosphate hydrolases"/>
    <property type="match status" value="1"/>
</dbReference>
<dbReference type="CDD" id="cd00093">
    <property type="entry name" value="HTH_XRE"/>
    <property type="match status" value="1"/>
</dbReference>
<dbReference type="PROSITE" id="PS50943">
    <property type="entry name" value="HTH_CROC1"/>
    <property type="match status" value="1"/>
</dbReference>
<feature type="domain" description="HTH cro/C1-type" evidence="2">
    <location>
        <begin position="19"/>
        <end position="70"/>
    </location>
</feature>
<dbReference type="EMBL" id="BMRG01000009">
    <property type="protein sequence ID" value="GGP66492.1"/>
    <property type="molecule type" value="Genomic_DNA"/>
</dbReference>
<dbReference type="GO" id="GO:0003677">
    <property type="term" value="F:DNA binding"/>
    <property type="evidence" value="ECO:0007669"/>
    <property type="project" value="InterPro"/>
</dbReference>